<dbReference type="GO" id="GO:0003755">
    <property type="term" value="F:peptidyl-prolyl cis-trans isomerase activity"/>
    <property type="evidence" value="ECO:0007669"/>
    <property type="project" value="UniProtKB-UniRule"/>
</dbReference>
<evidence type="ECO:0000256" key="4">
    <source>
        <dbReference type="ARBA" id="ARBA00022737"/>
    </source>
</evidence>
<dbReference type="EMBL" id="CP036259">
    <property type="protein sequence ID" value="QDR82184.1"/>
    <property type="molecule type" value="Genomic_DNA"/>
</dbReference>
<dbReference type="PANTHER" id="PTHR45625">
    <property type="entry name" value="PEPTIDYL-PROLYL CIS-TRANS ISOMERASE-RELATED"/>
    <property type="match status" value="1"/>
</dbReference>
<feature type="signal peptide" evidence="7">
    <location>
        <begin position="1"/>
        <end position="19"/>
    </location>
</feature>
<evidence type="ECO:0000256" key="7">
    <source>
        <dbReference type="RuleBase" id="RU363019"/>
    </source>
</evidence>
<dbReference type="PANTHER" id="PTHR45625:SF4">
    <property type="entry name" value="PEPTIDYLPROLYL ISOMERASE DOMAIN AND WD REPEAT-CONTAINING PROTEIN 1"/>
    <property type="match status" value="1"/>
</dbReference>
<dbReference type="Pfam" id="PF00160">
    <property type="entry name" value="Pro_isomerase"/>
    <property type="match status" value="1"/>
</dbReference>
<evidence type="ECO:0000313" key="10">
    <source>
        <dbReference type="EMBL" id="QDR82184.1"/>
    </source>
</evidence>
<sequence>MKKYLVAFAVMVMCLVLLAAGCAGSNAALPNQPETSPKPAPPAAETASTKNSVALFETSQGSFRIELFEDKAPLTTKNFITLVNKGYYNGLIFHRVIADFMIQGGDPKGNGTGGPGYTIPDEFHRDLKHNEGVISMANAGPNTGGSQFFITLKATPWLDNKHAVFGKVVDGLDVVHAIGKVKTGAQDKPVEDVVITKITIEPGK</sequence>
<dbReference type="PROSITE" id="PS00170">
    <property type="entry name" value="CSA_PPIASE_1"/>
    <property type="match status" value="1"/>
</dbReference>
<dbReference type="CDD" id="cd00317">
    <property type="entry name" value="cyclophilin"/>
    <property type="match status" value="1"/>
</dbReference>
<feature type="region of interest" description="Disordered" evidence="8">
    <location>
        <begin position="30"/>
        <end position="51"/>
    </location>
</feature>
<dbReference type="InterPro" id="IPR020892">
    <property type="entry name" value="Cyclophilin-type_PPIase_CS"/>
</dbReference>
<name>A0A517DXT7_9FIRM</name>
<reference evidence="10 11" key="1">
    <citation type="submission" date="2019-02" db="EMBL/GenBank/DDBJ databases">
        <title>Closed genome of Sporomusa termitida DSM 4440.</title>
        <authorList>
            <person name="Poehlein A."/>
            <person name="Daniel R."/>
        </authorList>
    </citation>
    <scope>NUCLEOTIDE SEQUENCE [LARGE SCALE GENOMIC DNA]</scope>
    <source>
        <strain evidence="10 11">DSM 4440</strain>
    </source>
</reference>
<dbReference type="PROSITE" id="PS50072">
    <property type="entry name" value="CSA_PPIASE_2"/>
    <property type="match status" value="1"/>
</dbReference>
<dbReference type="InterPro" id="IPR029000">
    <property type="entry name" value="Cyclophilin-like_dom_sf"/>
</dbReference>
<keyword evidence="5 7" id="KW-0697">Rotamase</keyword>
<dbReference type="RefSeq" id="WP_144351600.1">
    <property type="nucleotide sequence ID" value="NZ_CP036259.1"/>
</dbReference>
<keyword evidence="3" id="KW-0853">WD repeat</keyword>
<evidence type="ECO:0000256" key="1">
    <source>
        <dbReference type="ARBA" id="ARBA00000971"/>
    </source>
</evidence>
<dbReference type="KEGG" id="sted:SPTER_36060"/>
<comment type="catalytic activity">
    <reaction evidence="1 7">
        <text>[protein]-peptidylproline (omega=180) = [protein]-peptidylproline (omega=0)</text>
        <dbReference type="Rhea" id="RHEA:16237"/>
        <dbReference type="Rhea" id="RHEA-COMP:10747"/>
        <dbReference type="Rhea" id="RHEA-COMP:10748"/>
        <dbReference type="ChEBI" id="CHEBI:83833"/>
        <dbReference type="ChEBI" id="CHEBI:83834"/>
        <dbReference type="EC" id="5.2.1.8"/>
    </reaction>
</comment>
<keyword evidence="4" id="KW-0677">Repeat</keyword>
<dbReference type="InterPro" id="IPR044666">
    <property type="entry name" value="Cyclophilin_A-like"/>
</dbReference>
<dbReference type="PROSITE" id="PS51257">
    <property type="entry name" value="PROKAR_LIPOPROTEIN"/>
    <property type="match status" value="1"/>
</dbReference>
<evidence type="ECO:0000256" key="2">
    <source>
        <dbReference type="ARBA" id="ARBA00002388"/>
    </source>
</evidence>
<dbReference type="EC" id="5.2.1.8" evidence="7"/>
<feature type="chain" id="PRO_5039747323" description="Peptidyl-prolyl cis-trans isomerase" evidence="7">
    <location>
        <begin position="20"/>
        <end position="204"/>
    </location>
</feature>
<evidence type="ECO:0000256" key="6">
    <source>
        <dbReference type="ARBA" id="ARBA00023235"/>
    </source>
</evidence>
<dbReference type="OrthoDB" id="9807797at2"/>
<accession>A0A517DXT7</accession>
<keyword evidence="7" id="KW-0732">Signal</keyword>
<dbReference type="GO" id="GO:0006457">
    <property type="term" value="P:protein folding"/>
    <property type="evidence" value="ECO:0007669"/>
    <property type="project" value="InterPro"/>
</dbReference>
<evidence type="ECO:0000313" key="11">
    <source>
        <dbReference type="Proteomes" id="UP000320776"/>
    </source>
</evidence>
<evidence type="ECO:0000256" key="8">
    <source>
        <dbReference type="SAM" id="MobiDB-lite"/>
    </source>
</evidence>
<evidence type="ECO:0000256" key="3">
    <source>
        <dbReference type="ARBA" id="ARBA00022574"/>
    </source>
</evidence>
<comment type="similarity">
    <text evidence="7">Belongs to the cyclophilin-type PPIase family.</text>
</comment>
<keyword evidence="11" id="KW-1185">Reference proteome</keyword>
<dbReference type="InterPro" id="IPR002130">
    <property type="entry name" value="Cyclophilin-type_PPIase_dom"/>
</dbReference>
<proteinExistence type="inferred from homology"/>
<comment type="function">
    <text evidence="2 7">PPIases accelerate the folding of proteins. It catalyzes the cis-trans isomerization of proline imidic peptide bonds in oligopeptides.</text>
</comment>
<gene>
    <name evidence="10" type="ORF">SPTER_36060</name>
</gene>
<dbReference type="Gene3D" id="2.40.100.10">
    <property type="entry name" value="Cyclophilin-like"/>
    <property type="match status" value="1"/>
</dbReference>
<keyword evidence="6 7" id="KW-0413">Isomerase</keyword>
<feature type="domain" description="PPIase cyclophilin-type" evidence="9">
    <location>
        <begin position="50"/>
        <end position="200"/>
    </location>
</feature>
<evidence type="ECO:0000259" key="9">
    <source>
        <dbReference type="PROSITE" id="PS50072"/>
    </source>
</evidence>
<organism evidence="10 11">
    <name type="scientific">Sporomusa termitida</name>
    <dbReference type="NCBI Taxonomy" id="2377"/>
    <lineage>
        <taxon>Bacteria</taxon>
        <taxon>Bacillati</taxon>
        <taxon>Bacillota</taxon>
        <taxon>Negativicutes</taxon>
        <taxon>Selenomonadales</taxon>
        <taxon>Sporomusaceae</taxon>
        <taxon>Sporomusa</taxon>
    </lineage>
</organism>
<dbReference type="PRINTS" id="PR00153">
    <property type="entry name" value="CSAPPISMRASE"/>
</dbReference>
<dbReference type="AlphaFoldDB" id="A0A517DXT7"/>
<dbReference type="FunFam" id="2.40.100.10:FF:000003">
    <property type="entry name" value="Peptidylprolyl isomerase domain and WD repeat-containing 1"/>
    <property type="match status" value="1"/>
</dbReference>
<dbReference type="Proteomes" id="UP000320776">
    <property type="component" value="Chromosome"/>
</dbReference>
<protein>
    <recommendedName>
        <fullName evidence="7">Peptidyl-prolyl cis-trans isomerase</fullName>
        <shortName evidence="7">PPIase</shortName>
        <ecNumber evidence="7">5.2.1.8</ecNumber>
    </recommendedName>
</protein>
<dbReference type="SUPFAM" id="SSF50891">
    <property type="entry name" value="Cyclophilin-like"/>
    <property type="match status" value="1"/>
</dbReference>
<evidence type="ECO:0000256" key="5">
    <source>
        <dbReference type="ARBA" id="ARBA00023110"/>
    </source>
</evidence>